<evidence type="ECO:0000313" key="3">
    <source>
        <dbReference type="Proteomes" id="UP001324287"/>
    </source>
</evidence>
<dbReference type="Gene3D" id="3.30.390.10">
    <property type="entry name" value="Enolase-like, N-terminal domain"/>
    <property type="match status" value="1"/>
</dbReference>
<evidence type="ECO:0000256" key="1">
    <source>
        <dbReference type="SAM" id="MobiDB-lite"/>
    </source>
</evidence>
<dbReference type="Proteomes" id="UP001324287">
    <property type="component" value="Chromosome"/>
</dbReference>
<dbReference type="RefSeq" id="WP_324273648.1">
    <property type="nucleotide sequence ID" value="NZ_CP141261.1"/>
</dbReference>
<dbReference type="InterPro" id="IPR029017">
    <property type="entry name" value="Enolase-like_N"/>
</dbReference>
<evidence type="ECO:0000313" key="2">
    <source>
        <dbReference type="EMBL" id="WRL62293.1"/>
    </source>
</evidence>
<sequence length="125" mass="13289">MHIIKTESWILRLPFVRTSRDFDDAHHELIGVTLHTDTGQTGTGFAFVTDFGGGVAVKALLDDVLLPACRAGRCTTARRSGTSCGGSPTAWAVASTPSRSPRSTSRCGTCGPAATGTPWPRSWDR</sequence>
<dbReference type="SUPFAM" id="SSF54826">
    <property type="entry name" value="Enolase N-terminal domain-like"/>
    <property type="match status" value="1"/>
</dbReference>
<organism evidence="2 3">
    <name type="scientific">Blastococcus brunescens</name>
    <dbReference type="NCBI Taxonomy" id="1564165"/>
    <lineage>
        <taxon>Bacteria</taxon>
        <taxon>Bacillati</taxon>
        <taxon>Actinomycetota</taxon>
        <taxon>Actinomycetes</taxon>
        <taxon>Geodermatophilales</taxon>
        <taxon>Geodermatophilaceae</taxon>
        <taxon>Blastococcus</taxon>
    </lineage>
</organism>
<accession>A0ABZ1AUN5</accession>
<gene>
    <name evidence="2" type="ORF">U6N30_19930</name>
</gene>
<name>A0ABZ1AUN5_9ACTN</name>
<feature type="compositionally biased region" description="Low complexity" evidence="1">
    <location>
        <begin position="95"/>
        <end position="106"/>
    </location>
</feature>
<keyword evidence="3" id="KW-1185">Reference proteome</keyword>
<dbReference type="EMBL" id="CP141261">
    <property type="protein sequence ID" value="WRL62293.1"/>
    <property type="molecule type" value="Genomic_DNA"/>
</dbReference>
<proteinExistence type="predicted"/>
<feature type="region of interest" description="Disordered" evidence="1">
    <location>
        <begin position="77"/>
        <end position="125"/>
    </location>
</feature>
<reference evidence="2 3" key="1">
    <citation type="submission" date="2023-12" db="EMBL/GenBank/DDBJ databases">
        <title>Blastococcus brunescens sp. nov., an actonobacterium isolated from sandstone collected in sahara desert.</title>
        <authorList>
            <person name="Gtari M."/>
            <person name="Ghodhbane F."/>
        </authorList>
    </citation>
    <scope>NUCLEOTIDE SEQUENCE [LARGE SCALE GENOMIC DNA]</scope>
    <source>
        <strain evidence="2 3">BMG 8361</strain>
    </source>
</reference>
<protein>
    <recommendedName>
        <fullName evidence="4">Mandelate racemase/muconate lactonizing enzyme N-terminal domain-containing protein</fullName>
    </recommendedName>
</protein>
<evidence type="ECO:0008006" key="4">
    <source>
        <dbReference type="Google" id="ProtNLM"/>
    </source>
</evidence>